<evidence type="ECO:0000256" key="1">
    <source>
        <dbReference type="SAM" id="MobiDB-lite"/>
    </source>
</evidence>
<dbReference type="EMBL" id="CAJOBE010029122">
    <property type="protein sequence ID" value="CAF4284077.1"/>
    <property type="molecule type" value="Genomic_DNA"/>
</dbReference>
<organism evidence="2 3">
    <name type="scientific">Rotaria sordida</name>
    <dbReference type="NCBI Taxonomy" id="392033"/>
    <lineage>
        <taxon>Eukaryota</taxon>
        <taxon>Metazoa</taxon>
        <taxon>Spiralia</taxon>
        <taxon>Gnathifera</taxon>
        <taxon>Rotifera</taxon>
        <taxon>Eurotatoria</taxon>
        <taxon>Bdelloidea</taxon>
        <taxon>Philodinida</taxon>
        <taxon>Philodinidae</taxon>
        <taxon>Rotaria</taxon>
    </lineage>
</organism>
<feature type="compositionally biased region" description="Low complexity" evidence="1">
    <location>
        <begin position="10"/>
        <end position="28"/>
    </location>
</feature>
<feature type="region of interest" description="Disordered" evidence="1">
    <location>
        <begin position="1"/>
        <end position="28"/>
    </location>
</feature>
<protein>
    <submittedName>
        <fullName evidence="2">Uncharacterized protein</fullName>
    </submittedName>
</protein>
<feature type="non-terminal residue" evidence="2">
    <location>
        <position position="1"/>
    </location>
</feature>
<proteinExistence type="predicted"/>
<dbReference type="AlphaFoldDB" id="A0A820GXI2"/>
<dbReference type="Proteomes" id="UP000663874">
    <property type="component" value="Unassembled WGS sequence"/>
</dbReference>
<evidence type="ECO:0000313" key="3">
    <source>
        <dbReference type="Proteomes" id="UP000663874"/>
    </source>
</evidence>
<sequence>DEWSNSFDASKQMSVSSKQVSISNENFS</sequence>
<evidence type="ECO:0000313" key="2">
    <source>
        <dbReference type="EMBL" id="CAF4284077.1"/>
    </source>
</evidence>
<reference evidence="2" key="1">
    <citation type="submission" date="2021-02" db="EMBL/GenBank/DDBJ databases">
        <authorList>
            <person name="Nowell W R."/>
        </authorList>
    </citation>
    <scope>NUCLEOTIDE SEQUENCE</scope>
</reference>
<gene>
    <name evidence="2" type="ORF">FNK824_LOCUS40010</name>
</gene>
<comment type="caution">
    <text evidence="2">The sequence shown here is derived from an EMBL/GenBank/DDBJ whole genome shotgun (WGS) entry which is preliminary data.</text>
</comment>
<accession>A0A820GXI2</accession>
<name>A0A820GXI2_9BILA</name>